<dbReference type="Proteomes" id="UP000525652">
    <property type="component" value="Unassembled WGS sequence"/>
</dbReference>
<evidence type="ECO:0000313" key="5">
    <source>
        <dbReference type="EMBL" id="MBC2601673.1"/>
    </source>
</evidence>
<dbReference type="Gene3D" id="3.40.47.10">
    <property type="match status" value="1"/>
</dbReference>
<dbReference type="GO" id="GO:0006633">
    <property type="term" value="P:fatty acid biosynthetic process"/>
    <property type="evidence" value="ECO:0007669"/>
    <property type="project" value="InterPro"/>
</dbReference>
<dbReference type="InterPro" id="IPR016039">
    <property type="entry name" value="Thiolase-like"/>
</dbReference>
<dbReference type="Pfam" id="PF02801">
    <property type="entry name" value="Ketoacyl-synt_C"/>
    <property type="match status" value="1"/>
</dbReference>
<sequence length="412" mass="44543">MEDDRRIVITGVGLTAPNGNDLSEFRTNLLECRPRIGKLDLRYMGETPAGICDFDALRHQKKRELRVGTRAGSVSIYCAREGLADSGLEWESMDTNRIGVYVGTTEHGNVETENEVYNISQFDYDTRFWSHHHNPRTVANNPAGEITLNLGIHGPHYTIGAACAAGNAGMIQGAQMLLLGEVDVAVAGGVSESIRSFGIFAGFRSQGALATHEDPNQASRPFDMGRNGIVVSEGGALYVLERLSDAKKRGAKIYAELSGWCINSDASDYVLPNSERQSECMTRALKMAQMNPEDIGILSTHATATKQGDIQECKAIRSVFGNSKTTHINNTKSYIGHCMGAAGALELAGNIPSFDDGIVHPTINVDSLDPECELPNLVINEPKEGVPVNAILNSSFGMLGINSALIIRKFTD</sequence>
<evidence type="ECO:0000256" key="1">
    <source>
        <dbReference type="ARBA" id="ARBA00008467"/>
    </source>
</evidence>
<dbReference type="PROSITE" id="PS52004">
    <property type="entry name" value="KS3_2"/>
    <property type="match status" value="1"/>
</dbReference>
<evidence type="ECO:0000259" key="4">
    <source>
        <dbReference type="PROSITE" id="PS52004"/>
    </source>
</evidence>
<protein>
    <submittedName>
        <fullName evidence="5">Beta-ketoacyl-[acyl-carrier-protein] synthase family protein</fullName>
    </submittedName>
</protein>
<evidence type="ECO:0000313" key="6">
    <source>
        <dbReference type="Proteomes" id="UP000525652"/>
    </source>
</evidence>
<dbReference type="GO" id="GO:0004315">
    <property type="term" value="F:3-oxoacyl-[acyl-carrier-protein] synthase activity"/>
    <property type="evidence" value="ECO:0007669"/>
    <property type="project" value="InterPro"/>
</dbReference>
<organism evidence="5 6">
    <name type="scientific">Puniceicoccus vermicola</name>
    <dbReference type="NCBI Taxonomy" id="388746"/>
    <lineage>
        <taxon>Bacteria</taxon>
        <taxon>Pseudomonadati</taxon>
        <taxon>Verrucomicrobiota</taxon>
        <taxon>Opitutia</taxon>
        <taxon>Puniceicoccales</taxon>
        <taxon>Puniceicoccaceae</taxon>
        <taxon>Puniceicoccus</taxon>
    </lineage>
</organism>
<dbReference type="SMART" id="SM00825">
    <property type="entry name" value="PKS_KS"/>
    <property type="match status" value="1"/>
</dbReference>
<keyword evidence="2 3" id="KW-0808">Transferase</keyword>
<dbReference type="InterPro" id="IPR018201">
    <property type="entry name" value="Ketoacyl_synth_AS"/>
</dbReference>
<comment type="similarity">
    <text evidence="1 3">Belongs to the thiolase-like superfamily. Beta-ketoacyl-ACP synthases family.</text>
</comment>
<dbReference type="PROSITE" id="PS00606">
    <property type="entry name" value="KS3_1"/>
    <property type="match status" value="1"/>
</dbReference>
<dbReference type="GO" id="GO:0005829">
    <property type="term" value="C:cytosol"/>
    <property type="evidence" value="ECO:0007669"/>
    <property type="project" value="TreeGrafter"/>
</dbReference>
<evidence type="ECO:0000256" key="3">
    <source>
        <dbReference type="RuleBase" id="RU003694"/>
    </source>
</evidence>
<accession>A0A7X1AX82</accession>
<comment type="caution">
    <text evidence="5">The sequence shown here is derived from an EMBL/GenBank/DDBJ whole genome shotgun (WGS) entry which is preliminary data.</text>
</comment>
<keyword evidence="6" id="KW-1185">Reference proteome</keyword>
<proteinExistence type="inferred from homology"/>
<dbReference type="PANTHER" id="PTHR11712">
    <property type="entry name" value="POLYKETIDE SYNTHASE-RELATED"/>
    <property type="match status" value="1"/>
</dbReference>
<reference evidence="5 6" key="1">
    <citation type="submission" date="2020-07" db="EMBL/GenBank/DDBJ databases">
        <authorList>
            <person name="Feng X."/>
        </authorList>
    </citation>
    <scope>NUCLEOTIDE SEQUENCE [LARGE SCALE GENOMIC DNA]</scope>
    <source>
        <strain evidence="5 6">JCM14086</strain>
    </source>
</reference>
<dbReference type="EMBL" id="JACHVA010000069">
    <property type="protein sequence ID" value="MBC2601673.1"/>
    <property type="molecule type" value="Genomic_DNA"/>
</dbReference>
<evidence type="ECO:0000256" key="2">
    <source>
        <dbReference type="ARBA" id="ARBA00022679"/>
    </source>
</evidence>
<feature type="domain" description="Ketosynthase family 3 (KS3)" evidence="4">
    <location>
        <begin position="4"/>
        <end position="409"/>
    </location>
</feature>
<dbReference type="InterPro" id="IPR014031">
    <property type="entry name" value="Ketoacyl_synth_C"/>
</dbReference>
<dbReference type="InterPro" id="IPR014030">
    <property type="entry name" value="Ketoacyl_synth_N"/>
</dbReference>
<dbReference type="SUPFAM" id="SSF53901">
    <property type="entry name" value="Thiolase-like"/>
    <property type="match status" value="2"/>
</dbReference>
<dbReference type="PANTHER" id="PTHR11712:SF336">
    <property type="entry name" value="3-OXOACYL-[ACYL-CARRIER-PROTEIN] SYNTHASE, MITOCHONDRIAL"/>
    <property type="match status" value="1"/>
</dbReference>
<dbReference type="InterPro" id="IPR020841">
    <property type="entry name" value="PKS_Beta-ketoAc_synthase_dom"/>
</dbReference>
<gene>
    <name evidence="5" type="ORF">H5P30_07765</name>
</gene>
<dbReference type="InterPro" id="IPR000794">
    <property type="entry name" value="Beta-ketoacyl_synthase"/>
</dbReference>
<name>A0A7X1AX82_9BACT</name>
<dbReference type="Pfam" id="PF00109">
    <property type="entry name" value="ketoacyl-synt"/>
    <property type="match status" value="1"/>
</dbReference>
<dbReference type="RefSeq" id="WP_185692391.1">
    <property type="nucleotide sequence ID" value="NZ_JACHVA010000069.1"/>
</dbReference>
<dbReference type="AlphaFoldDB" id="A0A7X1AX82"/>
<dbReference type="CDD" id="cd00834">
    <property type="entry name" value="KAS_I_II"/>
    <property type="match status" value="1"/>
</dbReference>